<comment type="caution">
    <text evidence="1">The sequence shown here is derived from an EMBL/GenBank/DDBJ whole genome shotgun (WGS) entry which is preliminary data.</text>
</comment>
<proteinExistence type="predicted"/>
<dbReference type="EMBL" id="BARS01041798">
    <property type="protein sequence ID" value="GAG36104.1"/>
    <property type="molecule type" value="Genomic_DNA"/>
</dbReference>
<sequence>MNHEELQSAKADHKDRCKARRRILRDMEKVAPDSHAHSELALRLQTEDRKLNELESRMANSWRGE</sequence>
<accession>X0WYU0</accession>
<dbReference type="AlphaFoldDB" id="X0WYU0"/>
<reference evidence="1" key="1">
    <citation type="journal article" date="2014" name="Front. Microbiol.">
        <title>High frequency of phylogenetically diverse reductive dehalogenase-homologous genes in deep subseafloor sedimentary metagenomes.</title>
        <authorList>
            <person name="Kawai M."/>
            <person name="Futagami T."/>
            <person name="Toyoda A."/>
            <person name="Takaki Y."/>
            <person name="Nishi S."/>
            <person name="Hori S."/>
            <person name="Arai W."/>
            <person name="Tsubouchi T."/>
            <person name="Morono Y."/>
            <person name="Uchiyama I."/>
            <person name="Ito T."/>
            <person name="Fujiyama A."/>
            <person name="Inagaki F."/>
            <person name="Takami H."/>
        </authorList>
    </citation>
    <scope>NUCLEOTIDE SEQUENCE</scope>
    <source>
        <strain evidence="1">Expedition CK06-06</strain>
    </source>
</reference>
<name>X0WYU0_9ZZZZ</name>
<organism evidence="1">
    <name type="scientific">marine sediment metagenome</name>
    <dbReference type="NCBI Taxonomy" id="412755"/>
    <lineage>
        <taxon>unclassified sequences</taxon>
        <taxon>metagenomes</taxon>
        <taxon>ecological metagenomes</taxon>
    </lineage>
</organism>
<evidence type="ECO:0000313" key="1">
    <source>
        <dbReference type="EMBL" id="GAG36104.1"/>
    </source>
</evidence>
<gene>
    <name evidence="1" type="ORF">S01H1_63500</name>
</gene>
<protein>
    <submittedName>
        <fullName evidence="1">Uncharacterized protein</fullName>
    </submittedName>
</protein>